<evidence type="ECO:0000313" key="1">
    <source>
        <dbReference type="EMBL" id="PVE45548.1"/>
    </source>
</evidence>
<dbReference type="Proteomes" id="UP000244810">
    <property type="component" value="Unassembled WGS sequence"/>
</dbReference>
<dbReference type="OrthoDB" id="9808944at2"/>
<gene>
    <name evidence="1" type="ORF">DDE23_21240</name>
</gene>
<sequence length="127" mass="14001">MSVAAYARTSYGDHARALKTPRDIEYDVLARITGRIQSELPHQPGKITLALTMALNDNRRLWATFATDLANPENGFPVDLRARLFSLAEFTLKHTTQVLTGRARADVLAEINTAVMRGLRPTGGARP</sequence>
<protein>
    <submittedName>
        <fullName evidence="1">Flagellar biosynthesis regulatory protein FlaF</fullName>
    </submittedName>
</protein>
<keyword evidence="2" id="KW-1185">Reference proteome</keyword>
<dbReference type="RefSeq" id="WP_107754471.1">
    <property type="nucleotide sequence ID" value="NZ_QBKF01000013.1"/>
</dbReference>
<accession>A0A2T7ULM8</accession>
<dbReference type="EMBL" id="QDDR01000014">
    <property type="protein sequence ID" value="PVE45548.1"/>
    <property type="molecule type" value="Genomic_DNA"/>
</dbReference>
<keyword evidence="1" id="KW-0966">Cell projection</keyword>
<comment type="caution">
    <text evidence="1">The sequence shown here is derived from an EMBL/GenBank/DDBJ whole genome shotgun (WGS) entry which is preliminary data.</text>
</comment>
<evidence type="ECO:0000313" key="2">
    <source>
        <dbReference type="Proteomes" id="UP000244810"/>
    </source>
</evidence>
<dbReference type="GO" id="GO:0044781">
    <property type="term" value="P:bacterial-type flagellum organization"/>
    <property type="evidence" value="ECO:0007669"/>
    <property type="project" value="InterPro"/>
</dbReference>
<name>A0A2T7ULM8_9RHOB</name>
<dbReference type="AlphaFoldDB" id="A0A2T7ULM8"/>
<organism evidence="1 2">
    <name type="scientific">Pararhodobacter aggregans</name>
    <dbReference type="NCBI Taxonomy" id="404875"/>
    <lineage>
        <taxon>Bacteria</taxon>
        <taxon>Pseudomonadati</taxon>
        <taxon>Pseudomonadota</taxon>
        <taxon>Alphaproteobacteria</taxon>
        <taxon>Rhodobacterales</taxon>
        <taxon>Paracoccaceae</taxon>
        <taxon>Pararhodobacter</taxon>
    </lineage>
</organism>
<dbReference type="InterPro" id="IPR010845">
    <property type="entry name" value="FlaF"/>
</dbReference>
<keyword evidence="1" id="KW-0282">Flagellum</keyword>
<reference evidence="1 2" key="1">
    <citation type="journal article" date="2011" name="Syst. Appl. Microbiol.">
        <title>Defluviimonas denitrificans gen. nov., sp. nov., and Pararhodobacter aggregans gen. nov., sp. nov., non-phototrophic Rhodobacteraceae from the biofilter of a marine aquaculture.</title>
        <authorList>
            <person name="Foesel B.U."/>
            <person name="Drake H.L."/>
            <person name="Schramm A."/>
        </authorList>
    </citation>
    <scope>NUCLEOTIDE SEQUENCE [LARGE SCALE GENOMIC DNA]</scope>
    <source>
        <strain evidence="1 2">D1-19</strain>
    </source>
</reference>
<dbReference type="NCBIfam" id="NF009435">
    <property type="entry name" value="PRK12794.1"/>
    <property type="match status" value="1"/>
</dbReference>
<proteinExistence type="predicted"/>
<keyword evidence="1" id="KW-0969">Cilium</keyword>
<dbReference type="Pfam" id="PF07309">
    <property type="entry name" value="FlaF"/>
    <property type="match status" value="1"/>
</dbReference>